<evidence type="ECO:0000256" key="4">
    <source>
        <dbReference type="ARBA" id="ARBA00022643"/>
    </source>
</evidence>
<evidence type="ECO:0000256" key="5">
    <source>
        <dbReference type="ARBA" id="ARBA00022679"/>
    </source>
</evidence>
<dbReference type="PANTHER" id="PTHR22749">
    <property type="entry name" value="RIBOFLAVIN KINASE/FMN ADENYLYLTRANSFERASE"/>
    <property type="match status" value="1"/>
</dbReference>
<dbReference type="InterPro" id="IPR015864">
    <property type="entry name" value="FAD_synthase"/>
</dbReference>
<keyword evidence="6 13" id="KW-0548">Nucleotidyltransferase</keyword>
<dbReference type="InterPro" id="IPR004821">
    <property type="entry name" value="Cyt_trans-like"/>
</dbReference>
<dbReference type="Gene3D" id="2.40.30.30">
    <property type="entry name" value="Riboflavin kinase-like"/>
    <property type="match status" value="1"/>
</dbReference>
<evidence type="ECO:0000313" key="13">
    <source>
        <dbReference type="EMBL" id="HIZ46739.1"/>
    </source>
</evidence>
<evidence type="ECO:0000256" key="11">
    <source>
        <dbReference type="ARBA" id="ARBA00049494"/>
    </source>
</evidence>
<reference evidence="13" key="2">
    <citation type="submission" date="2021-04" db="EMBL/GenBank/DDBJ databases">
        <authorList>
            <person name="Gilroy R."/>
        </authorList>
    </citation>
    <scope>NUCLEOTIDE SEQUENCE</scope>
    <source>
        <strain evidence="13">ChiHjej12B11-14209</strain>
    </source>
</reference>
<dbReference type="InterPro" id="IPR023468">
    <property type="entry name" value="Riboflavin_kinase"/>
</dbReference>
<dbReference type="SUPFAM" id="SSF82114">
    <property type="entry name" value="Riboflavin kinase-like"/>
    <property type="match status" value="1"/>
</dbReference>
<dbReference type="NCBIfam" id="TIGR00125">
    <property type="entry name" value="cyt_tran_rel"/>
    <property type="match status" value="1"/>
</dbReference>
<accession>A0A9D2EZI4</accession>
<dbReference type="SUPFAM" id="SSF52374">
    <property type="entry name" value="Nucleotidylyl transferase"/>
    <property type="match status" value="1"/>
</dbReference>
<proteinExistence type="inferred from homology"/>
<evidence type="ECO:0000256" key="8">
    <source>
        <dbReference type="ARBA" id="ARBA00022827"/>
    </source>
</evidence>
<keyword evidence="3" id="KW-0285">Flavoprotein</keyword>
<dbReference type="Proteomes" id="UP000824062">
    <property type="component" value="Unassembled WGS sequence"/>
</dbReference>
<dbReference type="GO" id="GO:0005524">
    <property type="term" value="F:ATP binding"/>
    <property type="evidence" value="ECO:0007669"/>
    <property type="project" value="UniProtKB-KW"/>
</dbReference>
<feature type="domain" description="Riboflavin kinase" evidence="12">
    <location>
        <begin position="230"/>
        <end position="357"/>
    </location>
</feature>
<dbReference type="InterPro" id="IPR015865">
    <property type="entry name" value="Riboflavin_kinase_bac/euk"/>
</dbReference>
<comment type="catalytic activity">
    <reaction evidence="11">
        <text>FMN + ATP + H(+) = FAD + diphosphate</text>
        <dbReference type="Rhea" id="RHEA:17237"/>
        <dbReference type="ChEBI" id="CHEBI:15378"/>
        <dbReference type="ChEBI" id="CHEBI:30616"/>
        <dbReference type="ChEBI" id="CHEBI:33019"/>
        <dbReference type="ChEBI" id="CHEBI:57692"/>
        <dbReference type="ChEBI" id="CHEBI:58210"/>
        <dbReference type="EC" id="2.7.7.2"/>
    </reaction>
</comment>
<comment type="caution">
    <text evidence="13">The sequence shown here is derived from an EMBL/GenBank/DDBJ whole genome shotgun (WGS) entry which is preliminary data.</text>
</comment>
<dbReference type="GO" id="GO:0009231">
    <property type="term" value="P:riboflavin biosynthetic process"/>
    <property type="evidence" value="ECO:0007669"/>
    <property type="project" value="InterPro"/>
</dbReference>
<evidence type="ECO:0000313" key="14">
    <source>
        <dbReference type="Proteomes" id="UP000824062"/>
    </source>
</evidence>
<dbReference type="Pfam" id="PF01687">
    <property type="entry name" value="Flavokinase"/>
    <property type="match status" value="1"/>
</dbReference>
<dbReference type="GO" id="GO:0009398">
    <property type="term" value="P:FMN biosynthetic process"/>
    <property type="evidence" value="ECO:0007669"/>
    <property type="project" value="TreeGrafter"/>
</dbReference>
<name>A0A9D2EZI4_9ACTN</name>
<sequence>MGEKDLSSRLLALSPERPIAPGAARALVRGALLAAPSGAAGGVPPRSALRGTSLRSASRDLRSVCAIGAFDGVHEGHRALLARARAEAEARGDELVVVTFSPDPSRVLTPVDPQPQLLSCEDRLRALAIAPGVDRLVTIPFTPELAALPYERFVREELGSRMALDCVVVGEDFCLGAGGAGTVGALRELGRVDGFSVIGVALADAGGAPVTATRVRDLLGSGSIEDAAELLGRCHFVSGRVVHGRGEGTGFGFPTANVEVREGLCLPAEGVYAGYVVASGTAWPAAINVGRPRSFSPGEEGEAFLEATLLGFSGDLYGAEVSVVFVRWLRAPRTFSSVSELERVVLGNVSWVREALGEDGIDLGREVVA</sequence>
<keyword evidence="5" id="KW-0808">Transferase</keyword>
<keyword evidence="9" id="KW-0067">ATP-binding</keyword>
<dbReference type="Pfam" id="PF06574">
    <property type="entry name" value="FAD_syn"/>
    <property type="match status" value="1"/>
</dbReference>
<comment type="catalytic activity">
    <reaction evidence="10">
        <text>riboflavin + ATP = FMN + ADP + H(+)</text>
        <dbReference type="Rhea" id="RHEA:14357"/>
        <dbReference type="ChEBI" id="CHEBI:15378"/>
        <dbReference type="ChEBI" id="CHEBI:30616"/>
        <dbReference type="ChEBI" id="CHEBI:57986"/>
        <dbReference type="ChEBI" id="CHEBI:58210"/>
        <dbReference type="ChEBI" id="CHEBI:456216"/>
        <dbReference type="EC" id="2.7.1.26"/>
    </reaction>
</comment>
<comment type="pathway">
    <text evidence="1">Cofactor biosynthesis; FAD biosynthesis; FAD from FMN: step 1/1.</text>
</comment>
<evidence type="ECO:0000256" key="10">
    <source>
        <dbReference type="ARBA" id="ARBA00047880"/>
    </source>
</evidence>
<dbReference type="InterPro" id="IPR023465">
    <property type="entry name" value="Riboflavin_kinase_dom_sf"/>
</dbReference>
<keyword evidence="4" id="KW-0288">FMN</keyword>
<organism evidence="13 14">
    <name type="scientific">Candidatus Olsenella pullistercoris</name>
    <dbReference type="NCBI Taxonomy" id="2838712"/>
    <lineage>
        <taxon>Bacteria</taxon>
        <taxon>Bacillati</taxon>
        <taxon>Actinomycetota</taxon>
        <taxon>Coriobacteriia</taxon>
        <taxon>Coriobacteriales</taxon>
        <taxon>Atopobiaceae</taxon>
        <taxon>Olsenella</taxon>
    </lineage>
</organism>
<reference evidence="13" key="1">
    <citation type="journal article" date="2021" name="PeerJ">
        <title>Extensive microbial diversity within the chicken gut microbiome revealed by metagenomics and culture.</title>
        <authorList>
            <person name="Gilroy R."/>
            <person name="Ravi A."/>
            <person name="Getino M."/>
            <person name="Pursley I."/>
            <person name="Horton D.L."/>
            <person name="Alikhan N.F."/>
            <person name="Baker D."/>
            <person name="Gharbi K."/>
            <person name="Hall N."/>
            <person name="Watson M."/>
            <person name="Adriaenssens E.M."/>
            <person name="Foster-Nyarko E."/>
            <person name="Jarju S."/>
            <person name="Secka A."/>
            <person name="Antonio M."/>
            <person name="Oren A."/>
            <person name="Chaudhuri R.R."/>
            <person name="La Ragione R."/>
            <person name="Hildebrand F."/>
            <person name="Pallen M.J."/>
        </authorList>
    </citation>
    <scope>NUCLEOTIDE SEQUENCE</scope>
    <source>
        <strain evidence="13">ChiHjej12B11-14209</strain>
    </source>
</reference>
<dbReference type="SMART" id="SM00904">
    <property type="entry name" value="Flavokinase"/>
    <property type="match status" value="1"/>
</dbReference>
<dbReference type="GO" id="GO:0003919">
    <property type="term" value="F:FMN adenylyltransferase activity"/>
    <property type="evidence" value="ECO:0007669"/>
    <property type="project" value="UniProtKB-EC"/>
</dbReference>
<gene>
    <name evidence="13" type="ORF">IAA19_06965</name>
</gene>
<dbReference type="InterPro" id="IPR014729">
    <property type="entry name" value="Rossmann-like_a/b/a_fold"/>
</dbReference>
<protein>
    <submittedName>
        <fullName evidence="13">Adenylyltransferase/cytidyltransferase family protein</fullName>
    </submittedName>
</protein>
<dbReference type="EMBL" id="DXBM01000059">
    <property type="protein sequence ID" value="HIZ46739.1"/>
    <property type="molecule type" value="Genomic_DNA"/>
</dbReference>
<dbReference type="PANTHER" id="PTHR22749:SF6">
    <property type="entry name" value="RIBOFLAVIN KINASE"/>
    <property type="match status" value="1"/>
</dbReference>
<dbReference type="CDD" id="cd02064">
    <property type="entry name" value="FAD_synthetase_N"/>
    <property type="match status" value="1"/>
</dbReference>
<comment type="similarity">
    <text evidence="2">Belongs to the RibF family.</text>
</comment>
<dbReference type="GO" id="GO:0008531">
    <property type="term" value="F:riboflavin kinase activity"/>
    <property type="evidence" value="ECO:0007669"/>
    <property type="project" value="UniProtKB-EC"/>
</dbReference>
<evidence type="ECO:0000256" key="6">
    <source>
        <dbReference type="ARBA" id="ARBA00022695"/>
    </source>
</evidence>
<evidence type="ECO:0000256" key="7">
    <source>
        <dbReference type="ARBA" id="ARBA00022741"/>
    </source>
</evidence>
<evidence type="ECO:0000259" key="12">
    <source>
        <dbReference type="SMART" id="SM00904"/>
    </source>
</evidence>
<evidence type="ECO:0000256" key="3">
    <source>
        <dbReference type="ARBA" id="ARBA00022630"/>
    </source>
</evidence>
<keyword evidence="7" id="KW-0547">Nucleotide-binding</keyword>
<evidence type="ECO:0000256" key="2">
    <source>
        <dbReference type="ARBA" id="ARBA00010214"/>
    </source>
</evidence>
<evidence type="ECO:0000256" key="1">
    <source>
        <dbReference type="ARBA" id="ARBA00004726"/>
    </source>
</evidence>
<dbReference type="AlphaFoldDB" id="A0A9D2EZI4"/>
<dbReference type="Gene3D" id="3.40.50.620">
    <property type="entry name" value="HUPs"/>
    <property type="match status" value="1"/>
</dbReference>
<evidence type="ECO:0000256" key="9">
    <source>
        <dbReference type="ARBA" id="ARBA00022840"/>
    </source>
</evidence>
<keyword evidence="8" id="KW-0274">FAD</keyword>